<accession>A0A242U5R8</accession>
<evidence type="ECO:0000313" key="2">
    <source>
        <dbReference type="EMBL" id="OTU28395.1"/>
    </source>
</evidence>
<feature type="transmembrane region" description="Helical" evidence="1">
    <location>
        <begin position="5"/>
        <end position="22"/>
    </location>
</feature>
<evidence type="ECO:0000256" key="1">
    <source>
        <dbReference type="SAM" id="Phobius"/>
    </source>
</evidence>
<organism evidence="2 3">
    <name type="scientific">Acinetobacter pittii</name>
    <name type="common">Acinetobacter genomosp. 3</name>
    <dbReference type="NCBI Taxonomy" id="48296"/>
    <lineage>
        <taxon>Bacteria</taxon>
        <taxon>Pseudomonadati</taxon>
        <taxon>Pseudomonadota</taxon>
        <taxon>Gammaproteobacteria</taxon>
        <taxon>Moraxellales</taxon>
        <taxon>Moraxellaceae</taxon>
        <taxon>Acinetobacter</taxon>
        <taxon>Acinetobacter calcoaceticus/baumannii complex</taxon>
    </lineage>
</organism>
<reference evidence="2 3" key="1">
    <citation type="submission" date="2017-05" db="EMBL/GenBank/DDBJ databases">
        <authorList>
            <person name="Song R."/>
            <person name="Chenine A.L."/>
            <person name="Ruprecht R.M."/>
        </authorList>
    </citation>
    <scope>NUCLEOTIDE SEQUENCE [LARGE SCALE GENOMIC DNA]</scope>
    <source>
        <strain evidence="2 3">ARLG1955</strain>
    </source>
</reference>
<protein>
    <submittedName>
        <fullName evidence="2">Uncharacterized protein</fullName>
    </submittedName>
</protein>
<evidence type="ECO:0000313" key="3">
    <source>
        <dbReference type="Proteomes" id="UP000195162"/>
    </source>
</evidence>
<keyword evidence="1" id="KW-0812">Transmembrane</keyword>
<dbReference type="AlphaFoldDB" id="A0A242U5R8"/>
<proteinExistence type="predicted"/>
<dbReference type="RefSeq" id="WP_086375949.1">
    <property type="nucleotide sequence ID" value="NZ_NGIR01000023.1"/>
</dbReference>
<comment type="caution">
    <text evidence="2">The sequence shown here is derived from an EMBL/GenBank/DDBJ whole genome shotgun (WGS) entry which is preliminary data.</text>
</comment>
<name>A0A242U5R8_ACIPI</name>
<dbReference type="Proteomes" id="UP000195162">
    <property type="component" value="Unassembled WGS sequence"/>
</dbReference>
<dbReference type="EMBL" id="NGIR01000023">
    <property type="protein sequence ID" value="OTU28395.1"/>
    <property type="molecule type" value="Genomic_DNA"/>
</dbReference>
<sequence length="81" mass="9071">MKIFALIFSILWIISVSVILYFKVTLWGLDANNLSLILSAIYALISSVMYFYPSNEATIKQTATADNKSKVTQVGRDYTGK</sequence>
<gene>
    <name evidence="2" type="ORF">CAT59_07495</name>
</gene>
<feature type="transmembrane region" description="Helical" evidence="1">
    <location>
        <begin position="34"/>
        <end position="52"/>
    </location>
</feature>
<keyword evidence="1" id="KW-1133">Transmembrane helix</keyword>
<keyword evidence="1" id="KW-0472">Membrane</keyword>